<protein>
    <submittedName>
        <fullName evidence="2">Uncharacterized protein</fullName>
    </submittedName>
</protein>
<dbReference type="Proteomes" id="UP000018454">
    <property type="component" value="Unassembled WGS sequence"/>
</dbReference>
<comment type="caution">
    <text evidence="2">The sequence shown here is derived from an EMBL/GenBank/DDBJ whole genome shotgun (WGS) entry which is preliminary data.</text>
</comment>
<dbReference type="EMBL" id="AEUP01000014">
    <property type="protein sequence ID" value="EGE48525.1"/>
    <property type="molecule type" value="Genomic_DNA"/>
</dbReference>
<feature type="signal peptide" evidence="1">
    <location>
        <begin position="1"/>
        <end position="41"/>
    </location>
</feature>
<evidence type="ECO:0000313" key="3">
    <source>
        <dbReference type="Proteomes" id="UP000018454"/>
    </source>
</evidence>
<organism evidence="2 3">
    <name type="scientific">Acetobacter pomorum DM001</name>
    <dbReference type="NCBI Taxonomy" id="945681"/>
    <lineage>
        <taxon>Bacteria</taxon>
        <taxon>Pseudomonadati</taxon>
        <taxon>Pseudomonadota</taxon>
        <taxon>Alphaproteobacteria</taxon>
        <taxon>Acetobacterales</taxon>
        <taxon>Acetobacteraceae</taxon>
        <taxon>Acetobacter</taxon>
    </lineage>
</organism>
<name>F1YRT5_9PROT</name>
<evidence type="ECO:0000313" key="2">
    <source>
        <dbReference type="EMBL" id="EGE48525.1"/>
    </source>
</evidence>
<dbReference type="AlphaFoldDB" id="F1YRT5"/>
<reference evidence="2 3" key="1">
    <citation type="journal article" date="2011" name="Science">
        <title>Drosophila microbiome modulates host developmental and metabolic homeostasis via insulin signaling.</title>
        <authorList>
            <person name="Shin S.C."/>
            <person name="Kim S.H."/>
            <person name="You H."/>
            <person name="Kim B."/>
            <person name="Kim A.C."/>
            <person name="Lee K.A."/>
            <person name="Yoon J.H."/>
            <person name="Ryu J.H."/>
            <person name="Lee W.J."/>
        </authorList>
    </citation>
    <scope>NUCLEOTIDE SEQUENCE [LARGE SCALE GENOMIC DNA]</scope>
    <source>
        <strain evidence="2 3">DM001</strain>
    </source>
</reference>
<accession>F1YRT5</accession>
<evidence type="ECO:0000256" key="1">
    <source>
        <dbReference type="SAM" id="SignalP"/>
    </source>
</evidence>
<feature type="chain" id="PRO_5003277408" evidence="1">
    <location>
        <begin position="42"/>
        <end position="158"/>
    </location>
</feature>
<keyword evidence="1" id="KW-0732">Signal</keyword>
<sequence>MGWTPPLPGVHIRRNSFGVSDLKQIASALLATSLLASPVFAQTPEKPATTEKAAPAQPYSIASFMGKWAVTMVMEPITIMGNRAVGPAARLVVVVPDNISKVVKQNHFALARKSNEVWEGQQEDVTATLTRLSENTAQLVLVQKDGHKMEIPLYRDDG</sequence>
<gene>
    <name evidence="2" type="ORF">APO_0620</name>
</gene>
<proteinExistence type="predicted"/>